<accession>A0AAU9K7D1</accession>
<feature type="region of interest" description="Disordered" evidence="1">
    <location>
        <begin position="58"/>
        <end position="81"/>
    </location>
</feature>
<name>A0AAU9K7D1_9CILI</name>
<protein>
    <submittedName>
        <fullName evidence="2">Uncharacterized protein</fullName>
    </submittedName>
</protein>
<evidence type="ECO:0000313" key="2">
    <source>
        <dbReference type="EMBL" id="CAG9333887.1"/>
    </source>
</evidence>
<sequence>MSNKYFPSIYSPNTNLKPLNNIAVQSRHPQPSKLSILPKTRSLLRAESSFSLNLSPLRSKNSSNDLSLSFSRENSQNPNDLKSFIKPSDYPVFKIERPYGRTNSWRSKLFDAHEFDYQSKYCLYKKSFLNKKSVFSLMKKLEPKPINFVYETPCVVRSVSTKKRGIKEHNFKDANRKWDLFSGRPMIIGSMIKRNGPARVKIERKRILPRTSSNVNTSTEETFCSF</sequence>
<dbReference type="EMBL" id="CAJZBQ010000057">
    <property type="protein sequence ID" value="CAG9333887.1"/>
    <property type="molecule type" value="Genomic_DNA"/>
</dbReference>
<reference evidence="2" key="1">
    <citation type="submission" date="2021-09" db="EMBL/GenBank/DDBJ databases">
        <authorList>
            <consortium name="AG Swart"/>
            <person name="Singh M."/>
            <person name="Singh A."/>
            <person name="Seah K."/>
            <person name="Emmerich C."/>
        </authorList>
    </citation>
    <scope>NUCLEOTIDE SEQUENCE</scope>
    <source>
        <strain evidence="2">ATCC30299</strain>
    </source>
</reference>
<dbReference type="AlphaFoldDB" id="A0AAU9K7D1"/>
<organism evidence="2 3">
    <name type="scientific">Blepharisma stoltei</name>
    <dbReference type="NCBI Taxonomy" id="1481888"/>
    <lineage>
        <taxon>Eukaryota</taxon>
        <taxon>Sar</taxon>
        <taxon>Alveolata</taxon>
        <taxon>Ciliophora</taxon>
        <taxon>Postciliodesmatophora</taxon>
        <taxon>Heterotrichea</taxon>
        <taxon>Heterotrichida</taxon>
        <taxon>Blepharismidae</taxon>
        <taxon>Blepharisma</taxon>
    </lineage>
</organism>
<gene>
    <name evidence="2" type="ORF">BSTOLATCC_MIC59696</name>
</gene>
<proteinExistence type="predicted"/>
<evidence type="ECO:0000256" key="1">
    <source>
        <dbReference type="SAM" id="MobiDB-lite"/>
    </source>
</evidence>
<evidence type="ECO:0000313" key="3">
    <source>
        <dbReference type="Proteomes" id="UP001162131"/>
    </source>
</evidence>
<keyword evidence="3" id="KW-1185">Reference proteome</keyword>
<feature type="compositionally biased region" description="Polar residues" evidence="1">
    <location>
        <begin position="58"/>
        <end position="80"/>
    </location>
</feature>
<dbReference type="Proteomes" id="UP001162131">
    <property type="component" value="Unassembled WGS sequence"/>
</dbReference>
<comment type="caution">
    <text evidence="2">The sequence shown here is derived from an EMBL/GenBank/DDBJ whole genome shotgun (WGS) entry which is preliminary data.</text>
</comment>